<evidence type="ECO:0000256" key="1">
    <source>
        <dbReference type="SAM" id="MobiDB-lite"/>
    </source>
</evidence>
<keyword evidence="3" id="KW-1185">Reference proteome</keyword>
<dbReference type="Proteomes" id="UP000599074">
    <property type="component" value="Unassembled WGS sequence"/>
</dbReference>
<dbReference type="AlphaFoldDB" id="A0A8J3THA0"/>
<dbReference type="RefSeq" id="WP_168113918.1">
    <property type="nucleotide sequence ID" value="NZ_BOON01000052.1"/>
</dbReference>
<reference evidence="2" key="1">
    <citation type="submission" date="2021-01" db="EMBL/GenBank/DDBJ databases">
        <title>Whole genome shotgun sequence of Planosporangium mesophilum NBRC 109066.</title>
        <authorList>
            <person name="Komaki H."/>
            <person name="Tamura T."/>
        </authorList>
    </citation>
    <scope>NUCLEOTIDE SEQUENCE</scope>
    <source>
        <strain evidence="2">NBRC 109066</strain>
    </source>
</reference>
<evidence type="ECO:0000313" key="2">
    <source>
        <dbReference type="EMBL" id="GII25481.1"/>
    </source>
</evidence>
<comment type="caution">
    <text evidence="2">The sequence shown here is derived from an EMBL/GenBank/DDBJ whole genome shotgun (WGS) entry which is preliminary data.</text>
</comment>
<protein>
    <submittedName>
        <fullName evidence="2">Uncharacterized protein</fullName>
    </submittedName>
</protein>
<proteinExistence type="predicted"/>
<feature type="region of interest" description="Disordered" evidence="1">
    <location>
        <begin position="48"/>
        <end position="71"/>
    </location>
</feature>
<feature type="compositionally biased region" description="Basic and acidic residues" evidence="1">
    <location>
        <begin position="61"/>
        <end position="71"/>
    </location>
</feature>
<name>A0A8J3THA0_9ACTN</name>
<organism evidence="2 3">
    <name type="scientific">Planosporangium mesophilum</name>
    <dbReference type="NCBI Taxonomy" id="689768"/>
    <lineage>
        <taxon>Bacteria</taxon>
        <taxon>Bacillati</taxon>
        <taxon>Actinomycetota</taxon>
        <taxon>Actinomycetes</taxon>
        <taxon>Micromonosporales</taxon>
        <taxon>Micromonosporaceae</taxon>
        <taxon>Planosporangium</taxon>
    </lineage>
</organism>
<accession>A0A8J3THA0</accession>
<sequence length="71" mass="7492">MDPEEIARIKFFHRPSANRQGSRVVFGCSCGAEIHPCETLTAALAEERVAGGDDAANGEGPADKEDHGAQP</sequence>
<evidence type="ECO:0000313" key="3">
    <source>
        <dbReference type="Proteomes" id="UP000599074"/>
    </source>
</evidence>
<dbReference type="EMBL" id="BOON01000052">
    <property type="protein sequence ID" value="GII25481.1"/>
    <property type="molecule type" value="Genomic_DNA"/>
</dbReference>
<gene>
    <name evidence="2" type="ORF">Pme01_50780</name>
</gene>